<dbReference type="OMA" id="DGRTHAH"/>
<sequence length="178" mass="17922">MSSLGTPSHVETSILTLPPTTTATGPTTIYVTSTETSSSTHASTSSIVSDVASSATHTFTSSIATDVASSTSLGATVSSDAPSASDGLGTGAKAGIGVGVSLGILLLGALVAYIILLRRRLRKASRENALPVGPAIPPHGILELGTEGQKYELMGDKAWPEPSAVGTNGRAHAHELES</sequence>
<feature type="compositionally biased region" description="Low complexity" evidence="5">
    <location>
        <begin position="12"/>
        <end position="27"/>
    </location>
</feature>
<evidence type="ECO:0000256" key="1">
    <source>
        <dbReference type="ARBA" id="ARBA00004167"/>
    </source>
</evidence>
<proteinExistence type="predicted"/>
<dbReference type="EMBL" id="DS027694">
    <property type="protein sequence ID" value="EAW19894.1"/>
    <property type="molecule type" value="Genomic_DNA"/>
</dbReference>
<evidence type="ECO:0000256" key="6">
    <source>
        <dbReference type="SAM" id="Phobius"/>
    </source>
</evidence>
<gene>
    <name evidence="7" type="ORF">NFIA_095140</name>
</gene>
<accession>A1DAK4</accession>
<reference evidence="8" key="1">
    <citation type="journal article" date="2008" name="PLoS Genet.">
        <title>Genomic islands in the pathogenic filamentous fungus Aspergillus fumigatus.</title>
        <authorList>
            <person name="Fedorova N.D."/>
            <person name="Khaldi N."/>
            <person name="Joardar V.S."/>
            <person name="Maiti R."/>
            <person name="Amedeo P."/>
            <person name="Anderson M.J."/>
            <person name="Crabtree J."/>
            <person name="Silva J.C."/>
            <person name="Badger J.H."/>
            <person name="Albarraq A."/>
            <person name="Angiuoli S."/>
            <person name="Bussey H."/>
            <person name="Bowyer P."/>
            <person name="Cotty P.J."/>
            <person name="Dyer P.S."/>
            <person name="Egan A."/>
            <person name="Galens K."/>
            <person name="Fraser-Liggett C.M."/>
            <person name="Haas B.J."/>
            <person name="Inman J.M."/>
            <person name="Kent R."/>
            <person name="Lemieux S."/>
            <person name="Malavazi I."/>
            <person name="Orvis J."/>
            <person name="Roemer T."/>
            <person name="Ronning C.M."/>
            <person name="Sundaram J.P."/>
            <person name="Sutton G."/>
            <person name="Turner G."/>
            <person name="Venter J.C."/>
            <person name="White O.R."/>
            <person name="Whitty B.R."/>
            <person name="Youngman P."/>
            <person name="Wolfe K.H."/>
            <person name="Goldman G.H."/>
            <person name="Wortman J.R."/>
            <person name="Jiang B."/>
            <person name="Denning D.W."/>
            <person name="Nierman W.C."/>
        </authorList>
    </citation>
    <scope>NUCLEOTIDE SEQUENCE [LARGE SCALE GENOMIC DNA]</scope>
    <source>
        <strain evidence="8">ATCC 1020 / DSM 3700 / CBS 544.65 / FGSC A1164 / JCM 1740 / NRRL 181 / WB 181</strain>
    </source>
</reference>
<dbReference type="GeneID" id="4588843"/>
<organism evidence="7 8">
    <name type="scientific">Neosartorya fischeri (strain ATCC 1020 / DSM 3700 / CBS 544.65 / FGSC A1164 / JCM 1740 / NRRL 181 / WB 181)</name>
    <name type="common">Aspergillus fischerianus</name>
    <dbReference type="NCBI Taxonomy" id="331117"/>
    <lineage>
        <taxon>Eukaryota</taxon>
        <taxon>Fungi</taxon>
        <taxon>Dikarya</taxon>
        <taxon>Ascomycota</taxon>
        <taxon>Pezizomycotina</taxon>
        <taxon>Eurotiomycetes</taxon>
        <taxon>Eurotiomycetidae</taxon>
        <taxon>Eurotiales</taxon>
        <taxon>Aspergillaceae</taxon>
        <taxon>Aspergillus</taxon>
        <taxon>Aspergillus subgen. Fumigati</taxon>
    </lineage>
</organism>
<feature type="compositionally biased region" description="Polar residues" evidence="5">
    <location>
        <begin position="1"/>
        <end position="11"/>
    </location>
</feature>
<protein>
    <submittedName>
        <fullName evidence="7">Uncharacterized protein</fullName>
    </submittedName>
</protein>
<evidence type="ECO:0000313" key="8">
    <source>
        <dbReference type="Proteomes" id="UP000006702"/>
    </source>
</evidence>
<name>A1DAK4_NEOFI</name>
<dbReference type="RefSeq" id="XP_001261791.1">
    <property type="nucleotide sequence ID" value="XM_001261790.1"/>
</dbReference>
<dbReference type="STRING" id="331117.A1DAK4"/>
<keyword evidence="3 6" id="KW-1133">Transmembrane helix</keyword>
<comment type="subcellular location">
    <subcellularLocation>
        <location evidence="1">Membrane</location>
        <topology evidence="1">Single-pass membrane protein</topology>
    </subcellularLocation>
</comment>
<keyword evidence="8" id="KW-1185">Reference proteome</keyword>
<feature type="transmembrane region" description="Helical" evidence="6">
    <location>
        <begin position="94"/>
        <end position="116"/>
    </location>
</feature>
<evidence type="ECO:0000256" key="3">
    <source>
        <dbReference type="ARBA" id="ARBA00022989"/>
    </source>
</evidence>
<keyword evidence="4 6" id="KW-0472">Membrane</keyword>
<evidence type="ECO:0000256" key="5">
    <source>
        <dbReference type="SAM" id="MobiDB-lite"/>
    </source>
</evidence>
<dbReference type="GO" id="GO:0071944">
    <property type="term" value="C:cell periphery"/>
    <property type="evidence" value="ECO:0007669"/>
    <property type="project" value="UniProtKB-ARBA"/>
</dbReference>
<dbReference type="VEuPathDB" id="FungiDB:NFIA_095140"/>
<dbReference type="GO" id="GO:0016020">
    <property type="term" value="C:membrane"/>
    <property type="evidence" value="ECO:0007669"/>
    <property type="project" value="UniProtKB-SubCell"/>
</dbReference>
<dbReference type="InterPro" id="IPR051694">
    <property type="entry name" value="Immunoregulatory_rcpt-like"/>
</dbReference>
<dbReference type="OrthoDB" id="4509967at2759"/>
<dbReference type="KEGG" id="nfi:NFIA_095140"/>
<feature type="region of interest" description="Disordered" evidence="5">
    <location>
        <begin position="1"/>
        <end position="27"/>
    </location>
</feature>
<dbReference type="PANTHER" id="PTHR15549">
    <property type="entry name" value="PAIRED IMMUNOGLOBULIN-LIKE TYPE 2 RECEPTOR"/>
    <property type="match status" value="1"/>
</dbReference>
<evidence type="ECO:0000256" key="4">
    <source>
        <dbReference type="ARBA" id="ARBA00023136"/>
    </source>
</evidence>
<dbReference type="Proteomes" id="UP000006702">
    <property type="component" value="Unassembled WGS sequence"/>
</dbReference>
<dbReference type="AlphaFoldDB" id="A1DAK4"/>
<dbReference type="HOGENOM" id="CLU_1511008_0_0_1"/>
<dbReference type="PANTHER" id="PTHR15549:SF30">
    <property type="entry name" value="MID2 DOMAIN-CONTAINING PROTEIN"/>
    <property type="match status" value="1"/>
</dbReference>
<keyword evidence="2 6" id="KW-0812">Transmembrane</keyword>
<evidence type="ECO:0000313" key="7">
    <source>
        <dbReference type="EMBL" id="EAW19894.1"/>
    </source>
</evidence>
<evidence type="ECO:0000256" key="2">
    <source>
        <dbReference type="ARBA" id="ARBA00022692"/>
    </source>
</evidence>